<name>A0AAD6UUS0_9AGAR</name>
<keyword evidence="4" id="KW-1185">Reference proteome</keyword>
<comment type="caution">
    <text evidence="3">The sequence shown here is derived from an EMBL/GenBank/DDBJ whole genome shotgun (WGS) entry which is preliminary data.</text>
</comment>
<sequence length="317" mass="34844">MSSVDDFLPLRAVLLQSTFIELALNGLYGGLFFVTVYALMFKQGTYHRINWGLFLALTAMYLLSTIHVINEATHIKGAFVDHGDSPASTLEYILQPPLFHTLLGAIALTTNTLISDCVLIWRCWTIWNHDWRIVVLPLASTLVGTALGFRSIAEQAAYVLNPNLDPNAYIDFATPYFGLNLATTAVATLLIIARIIKMTEKSTRQTRGYWRIIEMVVESAAIYLVALIVFLPLQVQGAFNSAYPQVVVAQMVGMAPTLLVARVAFGLARPDRTWQGESAPIAFRGYGGSASEQPSTIVLSSRSRSDFSATKPDGIHV</sequence>
<feature type="transmembrane region" description="Helical" evidence="2">
    <location>
        <begin position="243"/>
        <end position="265"/>
    </location>
</feature>
<keyword evidence="2" id="KW-0472">Membrane</keyword>
<protein>
    <submittedName>
        <fullName evidence="3">Uncharacterized protein</fullName>
    </submittedName>
</protein>
<dbReference type="EMBL" id="JARJCW010000093">
    <property type="protein sequence ID" value="KAJ7195108.1"/>
    <property type="molecule type" value="Genomic_DNA"/>
</dbReference>
<evidence type="ECO:0000313" key="4">
    <source>
        <dbReference type="Proteomes" id="UP001219525"/>
    </source>
</evidence>
<organism evidence="3 4">
    <name type="scientific">Mycena pura</name>
    <dbReference type="NCBI Taxonomy" id="153505"/>
    <lineage>
        <taxon>Eukaryota</taxon>
        <taxon>Fungi</taxon>
        <taxon>Dikarya</taxon>
        <taxon>Basidiomycota</taxon>
        <taxon>Agaricomycotina</taxon>
        <taxon>Agaricomycetes</taxon>
        <taxon>Agaricomycetidae</taxon>
        <taxon>Agaricales</taxon>
        <taxon>Marasmiineae</taxon>
        <taxon>Mycenaceae</taxon>
        <taxon>Mycena</taxon>
    </lineage>
</organism>
<dbReference type="Proteomes" id="UP001219525">
    <property type="component" value="Unassembled WGS sequence"/>
</dbReference>
<accession>A0AAD6UUS0</accession>
<keyword evidence="2" id="KW-0812">Transmembrane</keyword>
<feature type="region of interest" description="Disordered" evidence="1">
    <location>
        <begin position="297"/>
        <end position="317"/>
    </location>
</feature>
<evidence type="ECO:0000256" key="2">
    <source>
        <dbReference type="SAM" id="Phobius"/>
    </source>
</evidence>
<evidence type="ECO:0000313" key="3">
    <source>
        <dbReference type="EMBL" id="KAJ7195108.1"/>
    </source>
</evidence>
<gene>
    <name evidence="3" type="ORF">GGX14DRAFT_404248</name>
</gene>
<reference evidence="3" key="1">
    <citation type="submission" date="2023-03" db="EMBL/GenBank/DDBJ databases">
        <title>Massive genome expansion in bonnet fungi (Mycena s.s.) driven by repeated elements and novel gene families across ecological guilds.</title>
        <authorList>
            <consortium name="Lawrence Berkeley National Laboratory"/>
            <person name="Harder C.B."/>
            <person name="Miyauchi S."/>
            <person name="Viragh M."/>
            <person name="Kuo A."/>
            <person name="Thoen E."/>
            <person name="Andreopoulos B."/>
            <person name="Lu D."/>
            <person name="Skrede I."/>
            <person name="Drula E."/>
            <person name="Henrissat B."/>
            <person name="Morin E."/>
            <person name="Kohler A."/>
            <person name="Barry K."/>
            <person name="LaButti K."/>
            <person name="Morin E."/>
            <person name="Salamov A."/>
            <person name="Lipzen A."/>
            <person name="Mereny Z."/>
            <person name="Hegedus B."/>
            <person name="Baldrian P."/>
            <person name="Stursova M."/>
            <person name="Weitz H."/>
            <person name="Taylor A."/>
            <person name="Grigoriev I.V."/>
            <person name="Nagy L.G."/>
            <person name="Martin F."/>
            <person name="Kauserud H."/>
        </authorList>
    </citation>
    <scope>NUCLEOTIDE SEQUENCE</scope>
    <source>
        <strain evidence="3">9144</strain>
    </source>
</reference>
<feature type="transmembrane region" description="Helical" evidence="2">
    <location>
        <begin position="173"/>
        <end position="196"/>
    </location>
</feature>
<keyword evidence="2" id="KW-1133">Transmembrane helix</keyword>
<dbReference type="AlphaFoldDB" id="A0AAD6UUS0"/>
<evidence type="ECO:0000256" key="1">
    <source>
        <dbReference type="SAM" id="MobiDB-lite"/>
    </source>
</evidence>
<feature type="transmembrane region" description="Helical" evidence="2">
    <location>
        <begin position="51"/>
        <end position="69"/>
    </location>
</feature>
<feature type="transmembrane region" description="Helical" evidence="2">
    <location>
        <begin position="133"/>
        <end position="153"/>
    </location>
</feature>
<proteinExistence type="predicted"/>
<feature type="transmembrane region" description="Helical" evidence="2">
    <location>
        <begin position="98"/>
        <end position="121"/>
    </location>
</feature>
<feature type="compositionally biased region" description="Polar residues" evidence="1">
    <location>
        <begin position="297"/>
        <end position="308"/>
    </location>
</feature>
<feature type="transmembrane region" description="Helical" evidence="2">
    <location>
        <begin position="208"/>
        <end position="231"/>
    </location>
</feature>
<feature type="transmembrane region" description="Helical" evidence="2">
    <location>
        <begin position="20"/>
        <end position="39"/>
    </location>
</feature>